<keyword evidence="2" id="KW-1185">Reference proteome</keyword>
<organism evidence="1 2">
    <name type="scientific">Athene cunicularia</name>
    <name type="common">Burrowing owl</name>
    <name type="synonym">Speotyto cunicularia</name>
    <dbReference type="NCBI Taxonomy" id="194338"/>
    <lineage>
        <taxon>Eukaryota</taxon>
        <taxon>Metazoa</taxon>
        <taxon>Chordata</taxon>
        <taxon>Craniata</taxon>
        <taxon>Vertebrata</taxon>
        <taxon>Euteleostomi</taxon>
        <taxon>Archelosauria</taxon>
        <taxon>Archosauria</taxon>
        <taxon>Dinosauria</taxon>
        <taxon>Saurischia</taxon>
        <taxon>Theropoda</taxon>
        <taxon>Coelurosauria</taxon>
        <taxon>Aves</taxon>
        <taxon>Neognathae</taxon>
        <taxon>Neoaves</taxon>
        <taxon>Telluraves</taxon>
        <taxon>Strigiformes</taxon>
        <taxon>Strigidae</taxon>
        <taxon>Athene</taxon>
    </lineage>
</organism>
<accession>A0A663LKS1</accession>
<sequence>MSRCFAWGNLSVQFPSARVSGGLRALLQPPSAGAGSCQRGASGPARAIATVPSAGGCPELAAHRDLHLTGCFLESTRMEIGIINVHTRAHSFIFM</sequence>
<evidence type="ECO:0000313" key="1">
    <source>
        <dbReference type="Ensembl" id="ENSACUP00000001061.1"/>
    </source>
</evidence>
<evidence type="ECO:0000313" key="2">
    <source>
        <dbReference type="Proteomes" id="UP000472269"/>
    </source>
</evidence>
<dbReference type="AlphaFoldDB" id="A0A663LKS1"/>
<reference evidence="1" key="2">
    <citation type="submission" date="2025-09" db="UniProtKB">
        <authorList>
            <consortium name="Ensembl"/>
        </authorList>
    </citation>
    <scope>IDENTIFICATION</scope>
</reference>
<dbReference type="Ensembl" id="ENSACUT00000001143.1">
    <property type="protein sequence ID" value="ENSACUP00000001061.1"/>
    <property type="gene ID" value="ENSACUG00000000801.1"/>
</dbReference>
<dbReference type="Proteomes" id="UP000472269">
    <property type="component" value="Unplaced"/>
</dbReference>
<proteinExistence type="predicted"/>
<reference evidence="1" key="1">
    <citation type="submission" date="2025-08" db="UniProtKB">
        <authorList>
            <consortium name="Ensembl"/>
        </authorList>
    </citation>
    <scope>IDENTIFICATION</scope>
</reference>
<protein>
    <submittedName>
        <fullName evidence="1">Uncharacterized protein</fullName>
    </submittedName>
</protein>
<name>A0A663LKS1_ATHCN</name>